<dbReference type="RefSeq" id="WP_229637074.1">
    <property type="nucleotide sequence ID" value="NZ_AP024987.1"/>
</dbReference>
<feature type="domain" description="SUF system FeS cluster assembly SufBD core" evidence="2">
    <location>
        <begin position="179"/>
        <end position="417"/>
    </location>
</feature>
<gene>
    <name evidence="4" type="ORF">CPARK_000098600</name>
</gene>
<dbReference type="SUPFAM" id="SSF101960">
    <property type="entry name" value="Stabilizer of iron transporter SufD"/>
    <property type="match status" value="1"/>
</dbReference>
<dbReference type="InterPro" id="IPR055346">
    <property type="entry name" value="Fe-S_cluster_assembly_SufBD"/>
</dbReference>
<protein>
    <submittedName>
        <fullName evidence="4">FeS cluster assembly protein SufD</fullName>
    </submittedName>
</protein>
<sequence>MKNSILETTSKEFYLDNLLNQFQINNIDNFKSLKQDSLEQIRKLSFPTSQDEEWRFIDLRELYKHQFKIAKATKVTKKSIEDLIIPEVKANCIVFVDGLYDESLSSITLSPNDIFIGTLKNLPDIKKDEVYTLLNNNLNKKDIFSRLNTIGLIDPAVIIVSENTTIKEPVQLLFISTQQSSSSLVQPHTLLVAEKGANVSFIECYSTIENSHLNQDQINPYFTNSVTEIFLKDNARVTHNRIQLESNISFHIGKSNVTQDKDSFYALNQIDLGSRVCCNNIQICQNGSRTESCLNGLSILNDDQISCTKTSINLNHPNGMIDQLHKYVVDDKAHGIFDGKIIVSKLAQITNAKQLNRNLLLSKKSRINTKPELQITADNVKCSHGATISQLESNELFYLQSRGLSEANARHLLVNAFIREIIMKIPYKSLEQKLIKYIVSHTKQY</sequence>
<dbReference type="Proteomes" id="UP001319803">
    <property type="component" value="Chromosome"/>
</dbReference>
<dbReference type="Pfam" id="PF19295">
    <property type="entry name" value="SufBD_N"/>
    <property type="match status" value="1"/>
</dbReference>
<evidence type="ECO:0000256" key="1">
    <source>
        <dbReference type="ARBA" id="ARBA00043967"/>
    </source>
</evidence>
<dbReference type="InterPro" id="IPR011542">
    <property type="entry name" value="SUF_FeS_clus_asmbl_SufD"/>
</dbReference>
<dbReference type="Pfam" id="PF01458">
    <property type="entry name" value="SUFBD_core"/>
    <property type="match status" value="1"/>
</dbReference>
<comment type="similarity">
    <text evidence="1">Belongs to the iron-sulfur cluster assembly SufBD family.</text>
</comment>
<dbReference type="InterPro" id="IPR000825">
    <property type="entry name" value="SUF_FeS_clus_asmbl_SufBD_core"/>
</dbReference>
<feature type="domain" description="SUF system FeS cluster assembly SufBD N-terminal" evidence="3">
    <location>
        <begin position="26"/>
        <end position="172"/>
    </location>
</feature>
<dbReference type="NCBIfam" id="TIGR01981">
    <property type="entry name" value="sufD"/>
    <property type="match status" value="1"/>
</dbReference>
<name>A0ABM7U5X8_9CHRO</name>
<dbReference type="EMBL" id="AP024987">
    <property type="protein sequence ID" value="BDA40148.1"/>
    <property type="molecule type" value="Genomic_DNA"/>
</dbReference>
<accession>A0ABM7U5X8</accession>
<evidence type="ECO:0000259" key="2">
    <source>
        <dbReference type="Pfam" id="PF01458"/>
    </source>
</evidence>
<evidence type="ECO:0000259" key="3">
    <source>
        <dbReference type="Pfam" id="PF19295"/>
    </source>
</evidence>
<dbReference type="PANTHER" id="PTHR43575:SF1">
    <property type="entry name" value="PROTEIN ABCI7, CHLOROPLASTIC"/>
    <property type="match status" value="1"/>
</dbReference>
<dbReference type="InterPro" id="IPR045595">
    <property type="entry name" value="SufBD_N"/>
</dbReference>
<evidence type="ECO:0000313" key="5">
    <source>
        <dbReference type="Proteomes" id="UP001319803"/>
    </source>
</evidence>
<dbReference type="PANTHER" id="PTHR43575">
    <property type="entry name" value="PROTEIN ABCI7, CHLOROPLASTIC"/>
    <property type="match status" value="1"/>
</dbReference>
<evidence type="ECO:0000313" key="4">
    <source>
        <dbReference type="EMBL" id="BDA40148.1"/>
    </source>
</evidence>
<keyword evidence="5" id="KW-1185">Reference proteome</keyword>
<dbReference type="InterPro" id="IPR037284">
    <property type="entry name" value="SUF_FeS_clus_asmbl_SufBD_sf"/>
</dbReference>
<proteinExistence type="inferred from homology"/>
<reference evidence="4 5" key="1">
    <citation type="submission" date="2021-08" db="EMBL/GenBank/DDBJ databases">
        <title>Endosymbiont genome of Braarudosphaera bigelowii.</title>
        <authorList>
            <person name="Suzuki S."/>
            <person name="Ishida K."/>
        </authorList>
    </citation>
    <scope>NUCLEOTIDE SEQUENCE [LARGE SCALE GENOMIC DNA]</scope>
    <source>
        <strain evidence="4">CPSB-1</strain>
    </source>
</reference>
<organism evidence="4 5">
    <name type="scientific">cyanobacterium endosymbiont of Braarudosphaera bigelowii</name>
    <dbReference type="NCBI Taxonomy" id="1285375"/>
    <lineage>
        <taxon>Bacteria</taxon>
        <taxon>Bacillati</taxon>
        <taxon>Cyanobacteriota</taxon>
        <taxon>Cyanophyceae</taxon>
        <taxon>Oscillatoriophycideae</taxon>
        <taxon>Chroococcales</taxon>
        <taxon>Aphanothecaceae</taxon>
        <taxon>Candidatus Atelocyanobacterium</taxon>
        <taxon>Candidatus Atelocyanobacterium thalassae</taxon>
    </lineage>
</organism>